<dbReference type="Proteomes" id="UP000070572">
    <property type="component" value="Unassembled WGS sequence"/>
</dbReference>
<comment type="caution">
    <text evidence="1">The sequence shown here is derived from an EMBL/GenBank/DDBJ whole genome shotgun (WGS) entry which is preliminary data.</text>
</comment>
<proteinExistence type="predicted"/>
<dbReference type="SUPFAM" id="SSF88723">
    <property type="entry name" value="PIN domain-like"/>
    <property type="match status" value="1"/>
</dbReference>
<evidence type="ECO:0000313" key="1">
    <source>
        <dbReference type="EMBL" id="KXB80219.1"/>
    </source>
</evidence>
<dbReference type="InterPro" id="IPR029060">
    <property type="entry name" value="PIN-like_dom_sf"/>
</dbReference>
<dbReference type="Pfam" id="PF14367">
    <property type="entry name" value="DUF4411"/>
    <property type="match status" value="1"/>
</dbReference>
<dbReference type="InterPro" id="IPR016541">
    <property type="entry name" value="UCP008505"/>
</dbReference>
<accession>A0AB34WYA6</accession>
<evidence type="ECO:0000313" key="2">
    <source>
        <dbReference type="Proteomes" id="UP000070572"/>
    </source>
</evidence>
<protein>
    <submittedName>
        <fullName evidence="1">PIN domain protein</fullName>
    </submittedName>
</protein>
<name>A0AB34WYA6_9ACTO</name>
<sequence length="164" mass="18761">MYVLDSNVFIEAKNRYYGFDIAPGFWEWLEHSYTAGKICSIKPVYDELTDRGDELAYWVKLKSHKGIFTAVYGDQVIYDFLRQIITWAEETGYKTSATQEFADCADPLLIAFAAVHGYTVVTHERPAPNSRNKLKIPDVCKAFGVKYCDTFTMFRSTGAQLVLR</sequence>
<reference evidence="1 2" key="1">
    <citation type="submission" date="2016-01" db="EMBL/GenBank/DDBJ databases">
        <authorList>
            <person name="Mitreva M."/>
            <person name="Pepin K.H."/>
            <person name="Mihindukulasuriya K.A."/>
            <person name="Fulton R."/>
            <person name="Fronick C."/>
            <person name="O'Laughlin M."/>
            <person name="Miner T."/>
            <person name="Herter B."/>
            <person name="Rosa B.A."/>
            <person name="Cordes M."/>
            <person name="Tomlinson C."/>
            <person name="Wollam A."/>
            <person name="Palsikar V.B."/>
            <person name="Mardis E.R."/>
            <person name="Wilson R.K."/>
        </authorList>
    </citation>
    <scope>NUCLEOTIDE SEQUENCE [LARGE SCALE GENOMIC DNA]</scope>
    <source>
        <strain evidence="1 2">DNF00696</strain>
    </source>
</reference>
<organism evidence="1 2">
    <name type="scientific">Varibaculum cambriense</name>
    <dbReference type="NCBI Taxonomy" id="184870"/>
    <lineage>
        <taxon>Bacteria</taxon>
        <taxon>Bacillati</taxon>
        <taxon>Actinomycetota</taxon>
        <taxon>Actinomycetes</taxon>
        <taxon>Actinomycetales</taxon>
        <taxon>Actinomycetaceae</taxon>
        <taxon>Varibaculum</taxon>
    </lineage>
</organism>
<gene>
    <name evidence="1" type="ORF">HMPREF1862_01443</name>
</gene>
<dbReference type="EMBL" id="LSDN01000018">
    <property type="protein sequence ID" value="KXB80219.1"/>
    <property type="molecule type" value="Genomic_DNA"/>
</dbReference>
<dbReference type="RefSeq" id="WP_060920636.1">
    <property type="nucleotide sequence ID" value="NZ_KQ960684.1"/>
</dbReference>
<dbReference type="AlphaFoldDB" id="A0AB34WYA6"/>
<dbReference type="PIRSF" id="PIRSF008505">
    <property type="entry name" value="UCP008505"/>
    <property type="match status" value="1"/>
</dbReference>